<proteinExistence type="predicted"/>
<evidence type="ECO:0000313" key="4">
    <source>
        <dbReference type="Proteomes" id="UP000622405"/>
    </source>
</evidence>
<accession>A0ABR6Z0Z6</accession>
<keyword evidence="1" id="KW-0812">Transmembrane</keyword>
<feature type="transmembrane region" description="Helical" evidence="1">
    <location>
        <begin position="97"/>
        <end position="115"/>
    </location>
</feature>
<keyword evidence="1" id="KW-0472">Membrane</keyword>
<dbReference type="InterPro" id="IPR043128">
    <property type="entry name" value="Rev_trsase/Diguanyl_cyclase"/>
</dbReference>
<dbReference type="Proteomes" id="UP000622405">
    <property type="component" value="Unassembled WGS sequence"/>
</dbReference>
<dbReference type="RefSeq" id="WP_186895258.1">
    <property type="nucleotide sequence ID" value="NZ_WJBE01000022.1"/>
</dbReference>
<gene>
    <name evidence="3" type="ORF">GH811_16380</name>
</gene>
<dbReference type="CDD" id="cd01949">
    <property type="entry name" value="GGDEF"/>
    <property type="match status" value="1"/>
</dbReference>
<protein>
    <submittedName>
        <fullName evidence="3">Diguanylate cyclase</fullName>
    </submittedName>
</protein>
<reference evidence="3 4" key="1">
    <citation type="journal article" date="2020" name="mSystems">
        <title>Defining Genomic and Predicted Metabolic Features of the Acetobacterium Genus.</title>
        <authorList>
            <person name="Ross D.E."/>
            <person name="Marshall C.W."/>
            <person name="Gulliver D."/>
            <person name="May H.D."/>
            <person name="Norman R.S."/>
        </authorList>
    </citation>
    <scope>NUCLEOTIDE SEQUENCE [LARGE SCALE GENOMIC DNA]</scope>
    <source>
        <strain evidence="3 4">DSM 4132</strain>
    </source>
</reference>
<dbReference type="InterPro" id="IPR050469">
    <property type="entry name" value="Diguanylate_Cyclase"/>
</dbReference>
<evidence type="ECO:0000313" key="3">
    <source>
        <dbReference type="EMBL" id="MBC3901190.1"/>
    </source>
</evidence>
<dbReference type="SMART" id="SM00267">
    <property type="entry name" value="GGDEF"/>
    <property type="match status" value="1"/>
</dbReference>
<evidence type="ECO:0000256" key="1">
    <source>
        <dbReference type="SAM" id="Phobius"/>
    </source>
</evidence>
<feature type="transmembrane region" description="Helical" evidence="1">
    <location>
        <begin position="64"/>
        <end position="85"/>
    </location>
</feature>
<feature type="transmembrane region" description="Helical" evidence="1">
    <location>
        <begin position="38"/>
        <end position="58"/>
    </location>
</feature>
<keyword evidence="4" id="KW-1185">Reference proteome</keyword>
<comment type="caution">
    <text evidence="3">The sequence shown here is derived from an EMBL/GenBank/DDBJ whole genome shotgun (WGS) entry which is preliminary data.</text>
</comment>
<dbReference type="PANTHER" id="PTHR45138">
    <property type="entry name" value="REGULATORY COMPONENTS OF SENSORY TRANSDUCTION SYSTEM"/>
    <property type="match status" value="1"/>
</dbReference>
<feature type="transmembrane region" description="Helical" evidence="1">
    <location>
        <begin position="127"/>
        <end position="159"/>
    </location>
</feature>
<evidence type="ECO:0000259" key="2">
    <source>
        <dbReference type="PROSITE" id="PS50887"/>
    </source>
</evidence>
<sequence>MLNNDKIREVRQMEAFLRLEGKAREDFYQAKYDYYRRFNLGVLFASALMFFSLLVPDWQVYEQFTWRLLVIRSMVVIPLAVVVLVYRQTSNYRIMSVVSLLMVHAMIWGNIWAGSYGADQSYVNEGFLIMSFILLLASFSAPPLYAMVAQLGLIGNILLADQLYHYSNLDVILSFNIQVIILLALVDLIVTGFYYDHYITQRKLEFALFHDPLTQVFNRRQLHKIMGAGHDLSFMSPDIAIVIMDVDHFKLVNDNYGHDEGDRILQFVADCIRHSLRGPDLVIRWGGEEFVAILFDCQRDQAGLVAERIRSSVEKSVNGVCKITISLGVAIYEGGDCFETIKKADQALFVAKRNGRNQVVSYEDLDRDALNLDGYNRHVDA</sequence>
<dbReference type="InterPro" id="IPR029787">
    <property type="entry name" value="Nucleotide_cyclase"/>
</dbReference>
<keyword evidence="1" id="KW-1133">Transmembrane helix</keyword>
<dbReference type="NCBIfam" id="TIGR00254">
    <property type="entry name" value="GGDEF"/>
    <property type="match status" value="1"/>
</dbReference>
<dbReference type="Pfam" id="PF00990">
    <property type="entry name" value="GGDEF"/>
    <property type="match status" value="1"/>
</dbReference>
<organism evidence="3 4">
    <name type="scientific">Acetobacterium malicum</name>
    <dbReference type="NCBI Taxonomy" id="52692"/>
    <lineage>
        <taxon>Bacteria</taxon>
        <taxon>Bacillati</taxon>
        <taxon>Bacillota</taxon>
        <taxon>Clostridia</taxon>
        <taxon>Eubacteriales</taxon>
        <taxon>Eubacteriaceae</taxon>
        <taxon>Acetobacterium</taxon>
    </lineage>
</organism>
<dbReference type="Gene3D" id="3.30.70.270">
    <property type="match status" value="1"/>
</dbReference>
<feature type="transmembrane region" description="Helical" evidence="1">
    <location>
        <begin position="171"/>
        <end position="195"/>
    </location>
</feature>
<dbReference type="InterPro" id="IPR000160">
    <property type="entry name" value="GGDEF_dom"/>
</dbReference>
<feature type="domain" description="GGDEF" evidence="2">
    <location>
        <begin position="237"/>
        <end position="364"/>
    </location>
</feature>
<dbReference type="PROSITE" id="PS50887">
    <property type="entry name" value="GGDEF"/>
    <property type="match status" value="1"/>
</dbReference>
<dbReference type="SUPFAM" id="SSF55073">
    <property type="entry name" value="Nucleotide cyclase"/>
    <property type="match status" value="1"/>
</dbReference>
<dbReference type="PANTHER" id="PTHR45138:SF9">
    <property type="entry name" value="DIGUANYLATE CYCLASE DGCM-RELATED"/>
    <property type="match status" value="1"/>
</dbReference>
<name>A0ABR6Z0Z6_9FIRM</name>
<dbReference type="EMBL" id="WJBE01000022">
    <property type="protein sequence ID" value="MBC3901190.1"/>
    <property type="molecule type" value="Genomic_DNA"/>
</dbReference>